<dbReference type="Proteomes" id="UP000030645">
    <property type="component" value="Unassembled WGS sequence"/>
</dbReference>
<keyword evidence="3" id="KW-1185">Reference proteome</keyword>
<dbReference type="EMBL" id="KE345062">
    <property type="protein sequence ID" value="EXB93171.1"/>
    <property type="molecule type" value="Genomic_DNA"/>
</dbReference>
<gene>
    <name evidence="2" type="ORF">L484_024509</name>
</gene>
<accession>W9RHK5</accession>
<feature type="region of interest" description="Disordered" evidence="1">
    <location>
        <begin position="76"/>
        <end position="95"/>
    </location>
</feature>
<protein>
    <submittedName>
        <fullName evidence="2">Uncharacterized protein</fullName>
    </submittedName>
</protein>
<evidence type="ECO:0000313" key="2">
    <source>
        <dbReference type="EMBL" id="EXB93171.1"/>
    </source>
</evidence>
<proteinExistence type="predicted"/>
<evidence type="ECO:0000313" key="3">
    <source>
        <dbReference type="Proteomes" id="UP000030645"/>
    </source>
</evidence>
<dbReference type="AlphaFoldDB" id="W9RHK5"/>
<name>W9RHK5_9ROSA</name>
<organism evidence="2 3">
    <name type="scientific">Morus notabilis</name>
    <dbReference type="NCBI Taxonomy" id="981085"/>
    <lineage>
        <taxon>Eukaryota</taxon>
        <taxon>Viridiplantae</taxon>
        <taxon>Streptophyta</taxon>
        <taxon>Embryophyta</taxon>
        <taxon>Tracheophyta</taxon>
        <taxon>Spermatophyta</taxon>
        <taxon>Magnoliopsida</taxon>
        <taxon>eudicotyledons</taxon>
        <taxon>Gunneridae</taxon>
        <taxon>Pentapetalae</taxon>
        <taxon>rosids</taxon>
        <taxon>fabids</taxon>
        <taxon>Rosales</taxon>
        <taxon>Moraceae</taxon>
        <taxon>Moreae</taxon>
        <taxon>Morus</taxon>
    </lineage>
</organism>
<evidence type="ECO:0000256" key="1">
    <source>
        <dbReference type="SAM" id="MobiDB-lite"/>
    </source>
</evidence>
<sequence length="95" mass="10902">MAITSISSTSYQRLCTASRSCIECRNKSMPMQQHEQEAAEGYIANEDESIANYMPREDNDMPQPEHVILVSDNEFTEEEDPSEVEMFEDDEFLDA</sequence>
<reference evidence="3" key="1">
    <citation type="submission" date="2013-01" db="EMBL/GenBank/DDBJ databases">
        <title>Draft Genome Sequence of a Mulberry Tree, Morus notabilis C.K. Schneid.</title>
        <authorList>
            <person name="He N."/>
            <person name="Zhao S."/>
        </authorList>
    </citation>
    <scope>NUCLEOTIDE SEQUENCE</scope>
</reference>